<protein>
    <submittedName>
        <fullName evidence="2">Uncharacterized protein</fullName>
    </submittedName>
</protein>
<organism evidence="2 3">
    <name type="scientific">Rhizophagus irregularis</name>
    <dbReference type="NCBI Taxonomy" id="588596"/>
    <lineage>
        <taxon>Eukaryota</taxon>
        <taxon>Fungi</taxon>
        <taxon>Fungi incertae sedis</taxon>
        <taxon>Mucoromycota</taxon>
        <taxon>Glomeromycotina</taxon>
        <taxon>Glomeromycetes</taxon>
        <taxon>Glomerales</taxon>
        <taxon>Glomeraceae</taxon>
        <taxon>Rhizophagus</taxon>
    </lineage>
</organism>
<comment type="caution">
    <text evidence="2">The sequence shown here is derived from an EMBL/GenBank/DDBJ whole genome shotgun (WGS) entry which is preliminary data.</text>
</comment>
<keyword evidence="1" id="KW-0472">Membrane</keyword>
<accession>A0A2N1MFI9</accession>
<name>A0A2N1MFI9_9GLOM</name>
<gene>
    <name evidence="2" type="ORF">RhiirC2_793362</name>
</gene>
<evidence type="ECO:0000256" key="1">
    <source>
        <dbReference type="SAM" id="Phobius"/>
    </source>
</evidence>
<evidence type="ECO:0000313" key="3">
    <source>
        <dbReference type="Proteomes" id="UP000233469"/>
    </source>
</evidence>
<keyword evidence="1" id="KW-0812">Transmembrane</keyword>
<proteinExistence type="predicted"/>
<evidence type="ECO:0000313" key="2">
    <source>
        <dbReference type="EMBL" id="PKK60402.1"/>
    </source>
</evidence>
<dbReference type="EMBL" id="LLXL01002600">
    <property type="protein sequence ID" value="PKK60402.1"/>
    <property type="molecule type" value="Genomic_DNA"/>
</dbReference>
<dbReference type="VEuPathDB" id="FungiDB:RhiirA1_469580"/>
<keyword evidence="1" id="KW-1133">Transmembrane helix</keyword>
<feature type="transmembrane region" description="Helical" evidence="1">
    <location>
        <begin position="109"/>
        <end position="127"/>
    </location>
</feature>
<reference evidence="2 3" key="1">
    <citation type="submission" date="2016-04" db="EMBL/GenBank/DDBJ databases">
        <title>Genome analyses suggest a sexual origin of heterokaryosis in a supposedly ancient asexual fungus.</title>
        <authorList>
            <person name="Ropars J."/>
            <person name="Sedzielewska K."/>
            <person name="Noel J."/>
            <person name="Charron P."/>
            <person name="Farinelli L."/>
            <person name="Marton T."/>
            <person name="Kruger M."/>
            <person name="Pelin A."/>
            <person name="Brachmann A."/>
            <person name="Corradi N."/>
        </authorList>
    </citation>
    <scope>NUCLEOTIDE SEQUENCE [LARGE SCALE GENOMIC DNA]</scope>
    <source>
        <strain evidence="2 3">C2</strain>
    </source>
</reference>
<dbReference type="AlphaFoldDB" id="A0A2N1MFI9"/>
<sequence length="149" mass="17478">MQESNSEKIAWPTRIKEHILHKLFNNHNSWPYKQIPIEKLNDSNLNDSDACHLMIISKSDSIVNLLTYHLRKRNLDSVVILGSQFPNDQNDYSYNVLNRRMMCVKTGRLLILTDLEIIYGNFLILYVSSNRVKWWLVHVSSIDSSRDNC</sequence>
<reference evidence="2 3" key="2">
    <citation type="submission" date="2017-10" db="EMBL/GenBank/DDBJ databases">
        <title>Extensive intraspecific genome diversity in a model arbuscular mycorrhizal fungus.</title>
        <authorList>
            <person name="Chen E.C.H."/>
            <person name="Morin E."/>
            <person name="Baudet D."/>
            <person name="Noel J."/>
            <person name="Ndikumana S."/>
            <person name="Charron P."/>
            <person name="St-Onge C."/>
            <person name="Giorgi J."/>
            <person name="Grigoriev I.V."/>
            <person name="Roux C."/>
            <person name="Martin F.M."/>
            <person name="Corradi N."/>
        </authorList>
    </citation>
    <scope>NUCLEOTIDE SEQUENCE [LARGE SCALE GENOMIC DNA]</scope>
    <source>
        <strain evidence="2 3">C2</strain>
    </source>
</reference>
<dbReference type="Proteomes" id="UP000233469">
    <property type="component" value="Unassembled WGS sequence"/>
</dbReference>